<sequence length="228" mass="25346">MRLVTIDNGNTNPHVGFFTEGVLQSVVPLDQYSPTPGDFVLIASVGPKLSIQPSFDLKTKRTPTHFFDMKVNYAETLGEDRLIASYGVFKKLKKGERVLLIDAGTFLKTDFITEDGFQGGYIFPGISRFLKIYTESAQLPTLSKDLLFKGNADLPHTTNEAILKATELYLKACVEEVITKIAPDKIVFTGGDANEIKKLISSKVHAETDRHLIHSALSLIHDLHLRQE</sequence>
<dbReference type="EMBL" id="JAYGJQ010000002">
    <property type="protein sequence ID" value="MEA9356918.1"/>
    <property type="molecule type" value="Genomic_DNA"/>
</dbReference>
<evidence type="ECO:0000256" key="8">
    <source>
        <dbReference type="ARBA" id="ARBA00022490"/>
    </source>
</evidence>
<evidence type="ECO:0000256" key="11">
    <source>
        <dbReference type="ARBA" id="ARBA00022777"/>
    </source>
</evidence>
<comment type="caution">
    <text evidence="17">The sequence shown here is derived from an EMBL/GenBank/DDBJ whole genome shotgun (WGS) entry which is preliminary data.</text>
</comment>
<dbReference type="GO" id="GO:0004594">
    <property type="term" value="F:pantothenate kinase activity"/>
    <property type="evidence" value="ECO:0007669"/>
    <property type="project" value="UniProtKB-EC"/>
</dbReference>
<evidence type="ECO:0000256" key="5">
    <source>
        <dbReference type="ARBA" id="ARBA00005225"/>
    </source>
</evidence>
<comment type="catalytic activity">
    <reaction evidence="1">
        <text>(R)-pantothenate + ATP = (R)-4'-phosphopantothenate + ADP + H(+)</text>
        <dbReference type="Rhea" id="RHEA:16373"/>
        <dbReference type="ChEBI" id="CHEBI:10986"/>
        <dbReference type="ChEBI" id="CHEBI:15378"/>
        <dbReference type="ChEBI" id="CHEBI:29032"/>
        <dbReference type="ChEBI" id="CHEBI:30616"/>
        <dbReference type="ChEBI" id="CHEBI:456216"/>
        <dbReference type="EC" id="2.7.1.33"/>
    </reaction>
</comment>
<keyword evidence="18" id="KW-1185">Reference proteome</keyword>
<keyword evidence="13" id="KW-0630">Potassium</keyword>
<keyword evidence="14" id="KW-0173">Coenzyme A biosynthesis</keyword>
<comment type="similarity">
    <text evidence="15">Belongs to the type III pantothenate kinase family.</text>
</comment>
<comment type="cofactor">
    <cofactor evidence="3">
        <name>NH4(+)</name>
        <dbReference type="ChEBI" id="CHEBI:28938"/>
    </cofactor>
</comment>
<dbReference type="InterPro" id="IPR043129">
    <property type="entry name" value="ATPase_NBD"/>
</dbReference>
<evidence type="ECO:0000256" key="1">
    <source>
        <dbReference type="ARBA" id="ARBA00001206"/>
    </source>
</evidence>
<keyword evidence="12" id="KW-0067">ATP-binding</keyword>
<name>A0ABU5VX43_9BACT</name>
<dbReference type="PANTHER" id="PTHR34265">
    <property type="entry name" value="TYPE III PANTOTHENATE KINASE"/>
    <property type="match status" value="1"/>
</dbReference>
<dbReference type="PANTHER" id="PTHR34265:SF1">
    <property type="entry name" value="TYPE III PANTOTHENATE KINASE"/>
    <property type="match status" value="1"/>
</dbReference>
<dbReference type="Pfam" id="PF03309">
    <property type="entry name" value="Pan_kinase"/>
    <property type="match status" value="1"/>
</dbReference>
<evidence type="ECO:0000256" key="9">
    <source>
        <dbReference type="ARBA" id="ARBA00022679"/>
    </source>
</evidence>
<accession>A0ABU5VX43</accession>
<organism evidence="17 18">
    <name type="scientific">Bacteriovorax antarcticus</name>
    <dbReference type="NCBI Taxonomy" id="3088717"/>
    <lineage>
        <taxon>Bacteria</taxon>
        <taxon>Pseudomonadati</taxon>
        <taxon>Bdellovibrionota</taxon>
        <taxon>Bacteriovoracia</taxon>
        <taxon>Bacteriovoracales</taxon>
        <taxon>Bacteriovoracaceae</taxon>
        <taxon>Bacteriovorax</taxon>
    </lineage>
</organism>
<evidence type="ECO:0000256" key="12">
    <source>
        <dbReference type="ARBA" id="ARBA00022840"/>
    </source>
</evidence>
<evidence type="ECO:0000313" key="17">
    <source>
        <dbReference type="EMBL" id="MEA9356918.1"/>
    </source>
</evidence>
<dbReference type="RefSeq" id="WP_323576812.1">
    <property type="nucleotide sequence ID" value="NZ_JAYGJQ010000002.1"/>
</dbReference>
<evidence type="ECO:0000256" key="13">
    <source>
        <dbReference type="ARBA" id="ARBA00022958"/>
    </source>
</evidence>
<comment type="cofactor">
    <cofactor evidence="2">
        <name>K(+)</name>
        <dbReference type="ChEBI" id="CHEBI:29103"/>
    </cofactor>
</comment>
<protein>
    <recommendedName>
        <fullName evidence="16">Type III pantothenate kinase</fullName>
        <ecNumber evidence="7">2.7.1.33</ecNumber>
    </recommendedName>
</protein>
<evidence type="ECO:0000256" key="10">
    <source>
        <dbReference type="ARBA" id="ARBA00022741"/>
    </source>
</evidence>
<evidence type="ECO:0000256" key="3">
    <source>
        <dbReference type="ARBA" id="ARBA00001972"/>
    </source>
</evidence>
<comment type="subcellular location">
    <subcellularLocation>
        <location evidence="4">Cytoplasm</location>
    </subcellularLocation>
</comment>
<reference evidence="17 18" key="1">
    <citation type="submission" date="2023-11" db="EMBL/GenBank/DDBJ databases">
        <title>A Novel Polar Bacteriovorax (B. antarcticus) Isolated from the Biocrust in Antarctica.</title>
        <authorList>
            <person name="Mun W."/>
            <person name="Choi S.Y."/>
            <person name="Mitchell R.J."/>
        </authorList>
    </citation>
    <scope>NUCLEOTIDE SEQUENCE [LARGE SCALE GENOMIC DNA]</scope>
    <source>
        <strain evidence="17 18">PP10</strain>
    </source>
</reference>
<evidence type="ECO:0000313" key="18">
    <source>
        <dbReference type="Proteomes" id="UP001302274"/>
    </source>
</evidence>
<evidence type="ECO:0000256" key="2">
    <source>
        <dbReference type="ARBA" id="ARBA00001958"/>
    </source>
</evidence>
<comment type="pathway">
    <text evidence="5">Cofactor biosynthesis; coenzyme A biosynthesis; CoA from (R)-pantothenate: step 1/5.</text>
</comment>
<gene>
    <name evidence="17" type="ORF">SHI21_11905</name>
</gene>
<keyword evidence="8" id="KW-0963">Cytoplasm</keyword>
<evidence type="ECO:0000256" key="4">
    <source>
        <dbReference type="ARBA" id="ARBA00004496"/>
    </source>
</evidence>
<evidence type="ECO:0000256" key="14">
    <source>
        <dbReference type="ARBA" id="ARBA00022993"/>
    </source>
</evidence>
<keyword evidence="11 17" id="KW-0418">Kinase</keyword>
<evidence type="ECO:0000256" key="16">
    <source>
        <dbReference type="ARBA" id="ARBA00040883"/>
    </source>
</evidence>
<dbReference type="InterPro" id="IPR004619">
    <property type="entry name" value="Type_III_PanK"/>
</dbReference>
<comment type="subunit">
    <text evidence="6">Homodimer.</text>
</comment>
<proteinExistence type="inferred from homology"/>
<keyword evidence="9 17" id="KW-0808">Transferase</keyword>
<dbReference type="Proteomes" id="UP001302274">
    <property type="component" value="Unassembled WGS sequence"/>
</dbReference>
<evidence type="ECO:0000256" key="7">
    <source>
        <dbReference type="ARBA" id="ARBA00012102"/>
    </source>
</evidence>
<dbReference type="EC" id="2.7.1.33" evidence="7"/>
<evidence type="ECO:0000256" key="15">
    <source>
        <dbReference type="ARBA" id="ARBA00038036"/>
    </source>
</evidence>
<dbReference type="SUPFAM" id="SSF53067">
    <property type="entry name" value="Actin-like ATPase domain"/>
    <property type="match status" value="1"/>
</dbReference>
<dbReference type="Gene3D" id="3.30.420.40">
    <property type="match status" value="1"/>
</dbReference>
<evidence type="ECO:0000256" key="6">
    <source>
        <dbReference type="ARBA" id="ARBA00011738"/>
    </source>
</evidence>
<keyword evidence="10" id="KW-0547">Nucleotide-binding</keyword>